<dbReference type="Proteomes" id="UP000523795">
    <property type="component" value="Unassembled WGS sequence"/>
</dbReference>
<dbReference type="PRINTS" id="PR00411">
    <property type="entry name" value="PNDRDTASEI"/>
</dbReference>
<dbReference type="PANTHER" id="PTHR10668:SF105">
    <property type="entry name" value="DEHYDROGENASE-RELATED"/>
    <property type="match status" value="1"/>
</dbReference>
<protein>
    <submittedName>
        <fullName evidence="1">NAD(P)/FAD-dependent oxidoreductase</fullName>
    </submittedName>
</protein>
<accession>A0ABX1JPZ8</accession>
<organism evidence="1 2">
    <name type="scientific">Arthrobacter deserti</name>
    <dbReference type="NCBI Taxonomy" id="1742687"/>
    <lineage>
        <taxon>Bacteria</taxon>
        <taxon>Bacillati</taxon>
        <taxon>Actinomycetota</taxon>
        <taxon>Actinomycetes</taxon>
        <taxon>Micrococcales</taxon>
        <taxon>Micrococcaceae</taxon>
        <taxon>Arthrobacter</taxon>
    </lineage>
</organism>
<proteinExistence type="predicted"/>
<dbReference type="PANTHER" id="PTHR10668">
    <property type="entry name" value="PHYTOENE DEHYDROGENASE"/>
    <property type="match status" value="1"/>
</dbReference>
<reference evidence="1 2" key="1">
    <citation type="submission" date="2020-04" db="EMBL/GenBank/DDBJ databases">
        <authorList>
            <person name="Liu S."/>
        </authorList>
    </citation>
    <scope>NUCLEOTIDE SEQUENCE [LARGE SCALE GENOMIC DNA]</scope>
    <source>
        <strain evidence="1 2">CGMCC 1.15091</strain>
    </source>
</reference>
<dbReference type="EMBL" id="JAAZSR010000129">
    <property type="protein sequence ID" value="NKX50796.1"/>
    <property type="molecule type" value="Genomic_DNA"/>
</dbReference>
<dbReference type="Gene3D" id="3.50.50.60">
    <property type="entry name" value="FAD/NAD(P)-binding domain"/>
    <property type="match status" value="1"/>
</dbReference>
<comment type="caution">
    <text evidence="1">The sequence shown here is derived from an EMBL/GenBank/DDBJ whole genome shotgun (WGS) entry which is preliminary data.</text>
</comment>
<evidence type="ECO:0000313" key="1">
    <source>
        <dbReference type="EMBL" id="NKX50796.1"/>
    </source>
</evidence>
<dbReference type="InterPro" id="IPR036188">
    <property type="entry name" value="FAD/NAD-bd_sf"/>
</dbReference>
<dbReference type="Pfam" id="PF13450">
    <property type="entry name" value="NAD_binding_8"/>
    <property type="match status" value="1"/>
</dbReference>
<gene>
    <name evidence="1" type="ORF">HER39_09505</name>
</gene>
<keyword evidence="2" id="KW-1185">Reference proteome</keyword>
<evidence type="ECO:0000313" key="2">
    <source>
        <dbReference type="Proteomes" id="UP000523795"/>
    </source>
</evidence>
<sequence>MTAPAGGTPAASGPDAVVVGPGPNGLAAAVVLARAGLKVQVLEAAAQPGGGSRTQELIEPGHWHDVCSAVHPMAVASPFFRDFGLDRRIRLHTPEVSYAQVIDGAEAAIAYRSLSRTAEGLGADGPAYRALIEPLVRGMDQVMALTMNQLLRLPRNPPAALRYGLRALEQGSPLWNTRFRESHAPALLAGVASHTPGGPRRPVAAGAGLMPGALAHTAGYPIPAGGSQTIIGALPAGLQAHGGSIATGVDVEALADLPAARAVLLDTPPQHLLRLAADRLPARYVRSLAGYRYGPGAAKVDYILSGPVPWANAELAKATTVHLGGTREQIRAAGQEVARGRHAAWPFTLVAQPSSFDPLRAPAGRHVLWTYSHVPHGSARDLTAVITAQLEQAALGFTDLVVASRSMGAADYSRYNANYVGGDFGTGAVTLRQVLARPVPAPRPWRTPLKGFYLCSAATPPGPGVHGMWGYHAARLALQEVFGLPVPPLAP</sequence>
<dbReference type="SUPFAM" id="SSF51905">
    <property type="entry name" value="FAD/NAD(P)-binding domain"/>
    <property type="match status" value="1"/>
</dbReference>
<name>A0ABX1JPZ8_9MICC</name>